<accession>A0AAV2NTH5</accession>
<keyword evidence="2" id="KW-1185">Reference proteome</keyword>
<dbReference type="Proteomes" id="UP001497644">
    <property type="component" value="Chromosome 4"/>
</dbReference>
<organism evidence="1 2">
    <name type="scientific">Lasius platythorax</name>
    <dbReference type="NCBI Taxonomy" id="488582"/>
    <lineage>
        <taxon>Eukaryota</taxon>
        <taxon>Metazoa</taxon>
        <taxon>Ecdysozoa</taxon>
        <taxon>Arthropoda</taxon>
        <taxon>Hexapoda</taxon>
        <taxon>Insecta</taxon>
        <taxon>Pterygota</taxon>
        <taxon>Neoptera</taxon>
        <taxon>Endopterygota</taxon>
        <taxon>Hymenoptera</taxon>
        <taxon>Apocrita</taxon>
        <taxon>Aculeata</taxon>
        <taxon>Formicoidea</taxon>
        <taxon>Formicidae</taxon>
        <taxon>Formicinae</taxon>
        <taxon>Lasius</taxon>
        <taxon>Lasius</taxon>
    </lineage>
</organism>
<dbReference type="EMBL" id="OZ034827">
    <property type="protein sequence ID" value="CAL1682660.1"/>
    <property type="molecule type" value="Genomic_DNA"/>
</dbReference>
<proteinExistence type="predicted"/>
<sequence>MGQICPTPNTQRVNTAAFHPDATWRKPGLITVKAHGNALRKYSPASFFSQAQSSNCIRHFLRASAECTGWSGNKLAGITGIAADTRHFEVLANTSCHGEKGTNKVTNLNIKRITFSHTKTLFFYIIRLCSMDC</sequence>
<dbReference type="AlphaFoldDB" id="A0AAV2NTH5"/>
<gene>
    <name evidence="1" type="ORF">LPLAT_LOCUS8552</name>
</gene>
<reference evidence="1" key="1">
    <citation type="submission" date="2024-04" db="EMBL/GenBank/DDBJ databases">
        <authorList>
            <consortium name="Molecular Ecology Group"/>
        </authorList>
    </citation>
    <scope>NUCLEOTIDE SEQUENCE</scope>
</reference>
<evidence type="ECO:0000313" key="1">
    <source>
        <dbReference type="EMBL" id="CAL1682660.1"/>
    </source>
</evidence>
<evidence type="ECO:0000313" key="2">
    <source>
        <dbReference type="Proteomes" id="UP001497644"/>
    </source>
</evidence>
<protein>
    <submittedName>
        <fullName evidence="1">Uncharacterized protein</fullName>
    </submittedName>
</protein>
<name>A0AAV2NTH5_9HYME</name>